<accession>A0A0F9M3R9</accession>
<comment type="caution">
    <text evidence="11">The sequence shown here is derived from an EMBL/GenBank/DDBJ whole genome shotgun (WGS) entry which is preliminary data.</text>
</comment>
<organism evidence="11">
    <name type="scientific">marine sediment metagenome</name>
    <dbReference type="NCBI Taxonomy" id="412755"/>
    <lineage>
        <taxon>unclassified sequences</taxon>
        <taxon>metagenomes</taxon>
        <taxon>ecological metagenomes</taxon>
    </lineage>
</organism>
<dbReference type="InterPro" id="IPR035906">
    <property type="entry name" value="MetI-like_sf"/>
</dbReference>
<sequence length="557" mass="61825">MKQRSAMKKWFDSGSPWVWLNAGAVSISLVMVVGLIGLIAVRGLSHFWPADIVELSYAEPEQEKVILVGERVDHETVPAARLALSGVHLPDGQLTANRTLLKIGNRDFFGLDFKWINDPWIEDTRKPEGLMSIERREWGNFYGYLVNVKQQGNIVAEGDNAWDEFQARLDRSNSLFNKIKSIEKSDIGKINHALEDLRIEKRRLELDGVAKGTAPYVEIEEEQKQLDGRYEKLRVELNELYSELNRDQITVRISDGREADIPLAKIVQAYKPNAMGTIDKLGQYFYNAWDFVSGEPREANTEGGIFPAIFGTVMMVMIMSVMVTPFGVIAAVYLKEYAKQGFVVRLIRIAVNNLAGVPSIVYGVFGLGFFVYFLGGNIDELFFQAKLPSPTFGLPGLLWASLTLAILTVPVVIVATEEGLSRIPRAIREGSLALGATKAETLWRTVLPMAAPAMMTGLILAVARAAGEVAPLMMVGVVKLAPSLAIDNIAPYLHLDRQFMHLGFHIYDVGFQSPNVEAARPLVYATAFLLVLIIVVLNLAAIGIRNRLRETYKASES</sequence>
<dbReference type="InterPro" id="IPR000515">
    <property type="entry name" value="MetI-like"/>
</dbReference>
<dbReference type="NCBIfam" id="TIGR00974">
    <property type="entry name" value="3a0107s02c"/>
    <property type="match status" value="1"/>
</dbReference>
<evidence type="ECO:0000256" key="9">
    <source>
        <dbReference type="SAM" id="Phobius"/>
    </source>
</evidence>
<proteinExistence type="inferred from homology"/>
<evidence type="ECO:0000256" key="2">
    <source>
        <dbReference type="ARBA" id="ARBA00007069"/>
    </source>
</evidence>
<dbReference type="InterPro" id="IPR005672">
    <property type="entry name" value="Phosphate_PstA"/>
</dbReference>
<dbReference type="PROSITE" id="PS50928">
    <property type="entry name" value="ABC_TM1"/>
    <property type="match status" value="1"/>
</dbReference>
<dbReference type="Pfam" id="PF00528">
    <property type="entry name" value="BPD_transp_1"/>
    <property type="match status" value="1"/>
</dbReference>
<evidence type="ECO:0000256" key="5">
    <source>
        <dbReference type="ARBA" id="ARBA00022692"/>
    </source>
</evidence>
<name>A0A0F9M3R9_9ZZZZ</name>
<reference evidence="11" key="1">
    <citation type="journal article" date="2015" name="Nature">
        <title>Complex archaea that bridge the gap between prokaryotes and eukaryotes.</title>
        <authorList>
            <person name="Spang A."/>
            <person name="Saw J.H."/>
            <person name="Jorgensen S.L."/>
            <person name="Zaremba-Niedzwiedzka K."/>
            <person name="Martijn J."/>
            <person name="Lind A.E."/>
            <person name="van Eijk R."/>
            <person name="Schleper C."/>
            <person name="Guy L."/>
            <person name="Ettema T.J."/>
        </authorList>
    </citation>
    <scope>NUCLEOTIDE SEQUENCE</scope>
</reference>
<keyword evidence="4" id="KW-1003">Cell membrane</keyword>
<gene>
    <name evidence="11" type="ORF">LCGC14_1121700</name>
</gene>
<feature type="transmembrane region" description="Helical" evidence="9">
    <location>
        <begin position="305"/>
        <end position="334"/>
    </location>
</feature>
<comment type="similarity">
    <text evidence="2">Belongs to the binding-protein-dependent transport system permease family. CysTW subfamily.</text>
</comment>
<evidence type="ECO:0000256" key="1">
    <source>
        <dbReference type="ARBA" id="ARBA00004651"/>
    </source>
</evidence>
<dbReference type="GO" id="GO:0005886">
    <property type="term" value="C:plasma membrane"/>
    <property type="evidence" value="ECO:0007669"/>
    <property type="project" value="UniProtKB-SubCell"/>
</dbReference>
<feature type="transmembrane region" description="Helical" evidence="9">
    <location>
        <begin position="354"/>
        <end position="374"/>
    </location>
</feature>
<evidence type="ECO:0000256" key="6">
    <source>
        <dbReference type="ARBA" id="ARBA00022989"/>
    </source>
</evidence>
<feature type="transmembrane region" description="Helical" evidence="9">
    <location>
        <begin position="20"/>
        <end position="41"/>
    </location>
</feature>
<feature type="transmembrane region" description="Helical" evidence="9">
    <location>
        <begin position="446"/>
        <end position="466"/>
    </location>
</feature>
<keyword evidence="7 9" id="KW-0472">Membrane</keyword>
<dbReference type="GO" id="GO:0035435">
    <property type="term" value="P:phosphate ion transmembrane transport"/>
    <property type="evidence" value="ECO:0007669"/>
    <property type="project" value="InterPro"/>
</dbReference>
<dbReference type="PANTHER" id="PTHR43470:SF6">
    <property type="entry name" value="PHOSPHATE TRANSPORT SYSTEM PERMEASE PROTEIN PSTA"/>
    <property type="match status" value="1"/>
</dbReference>
<dbReference type="PANTHER" id="PTHR43470">
    <property type="entry name" value="PHOSPHATE TRANSPORT SYSTEM PERMEASE PROTEIN PSTA-RELATED"/>
    <property type="match status" value="1"/>
</dbReference>
<evidence type="ECO:0000259" key="10">
    <source>
        <dbReference type="PROSITE" id="PS50928"/>
    </source>
</evidence>
<dbReference type="AlphaFoldDB" id="A0A0F9M3R9"/>
<protein>
    <recommendedName>
        <fullName evidence="10">ABC transmembrane type-1 domain-containing protein</fullName>
    </recommendedName>
</protein>
<dbReference type="Gene3D" id="1.10.3720.10">
    <property type="entry name" value="MetI-like"/>
    <property type="match status" value="1"/>
</dbReference>
<feature type="coiled-coil region" evidence="8">
    <location>
        <begin position="187"/>
        <end position="250"/>
    </location>
</feature>
<feature type="transmembrane region" description="Helical" evidence="9">
    <location>
        <begin position="522"/>
        <end position="544"/>
    </location>
</feature>
<evidence type="ECO:0000256" key="4">
    <source>
        <dbReference type="ARBA" id="ARBA00022475"/>
    </source>
</evidence>
<evidence type="ECO:0000256" key="7">
    <source>
        <dbReference type="ARBA" id="ARBA00023136"/>
    </source>
</evidence>
<dbReference type="SUPFAM" id="SSF161098">
    <property type="entry name" value="MetI-like"/>
    <property type="match status" value="1"/>
</dbReference>
<comment type="subcellular location">
    <subcellularLocation>
        <location evidence="1">Cell membrane</location>
        <topology evidence="1">Multi-pass membrane protein</topology>
    </subcellularLocation>
</comment>
<keyword evidence="5 9" id="KW-0812">Transmembrane</keyword>
<feature type="transmembrane region" description="Helical" evidence="9">
    <location>
        <begin position="394"/>
        <end position="415"/>
    </location>
</feature>
<dbReference type="CDD" id="cd06261">
    <property type="entry name" value="TM_PBP2"/>
    <property type="match status" value="1"/>
</dbReference>
<keyword evidence="3" id="KW-0813">Transport</keyword>
<evidence type="ECO:0000256" key="3">
    <source>
        <dbReference type="ARBA" id="ARBA00022448"/>
    </source>
</evidence>
<evidence type="ECO:0000313" key="11">
    <source>
        <dbReference type="EMBL" id="KKN02045.1"/>
    </source>
</evidence>
<dbReference type="GO" id="GO:0005315">
    <property type="term" value="F:phosphate transmembrane transporter activity"/>
    <property type="evidence" value="ECO:0007669"/>
    <property type="project" value="InterPro"/>
</dbReference>
<evidence type="ECO:0000256" key="8">
    <source>
        <dbReference type="SAM" id="Coils"/>
    </source>
</evidence>
<feature type="domain" description="ABC transmembrane type-1" evidence="10">
    <location>
        <begin position="309"/>
        <end position="541"/>
    </location>
</feature>
<keyword evidence="8" id="KW-0175">Coiled coil</keyword>
<keyword evidence="6 9" id="KW-1133">Transmembrane helix</keyword>
<dbReference type="EMBL" id="LAZR01005189">
    <property type="protein sequence ID" value="KKN02045.1"/>
    <property type="molecule type" value="Genomic_DNA"/>
</dbReference>